<accession>A0ABU6IVB2</accession>
<feature type="transmembrane region" description="Helical" evidence="2">
    <location>
        <begin position="37"/>
        <end position="59"/>
    </location>
</feature>
<feature type="domain" description="Prepilin type IV endopeptidase peptidase" evidence="3">
    <location>
        <begin position="14"/>
        <end position="152"/>
    </location>
</feature>
<keyword evidence="2" id="KW-0472">Membrane</keyword>
<keyword evidence="5" id="KW-1185">Reference proteome</keyword>
<dbReference type="Proteomes" id="UP001343724">
    <property type="component" value="Unassembled WGS sequence"/>
</dbReference>
<feature type="transmembrane region" description="Helical" evidence="2">
    <location>
        <begin position="206"/>
        <end position="226"/>
    </location>
</feature>
<comment type="caution">
    <text evidence="4">The sequence shown here is derived from an EMBL/GenBank/DDBJ whole genome shotgun (WGS) entry which is preliminary data.</text>
</comment>
<reference evidence="4 5" key="1">
    <citation type="submission" date="2024-01" db="EMBL/GenBank/DDBJ databases">
        <title>novel species in genus Adlercreutzia.</title>
        <authorList>
            <person name="Liu X."/>
        </authorList>
    </citation>
    <scope>NUCLEOTIDE SEQUENCE [LARGE SCALE GENOMIC DNA]</scope>
    <source>
        <strain evidence="4 5">R22</strain>
    </source>
</reference>
<dbReference type="EMBL" id="JAYMFH010000001">
    <property type="protein sequence ID" value="MEC4293766.1"/>
    <property type="molecule type" value="Genomic_DNA"/>
</dbReference>
<sequence length="227" mass="23391">MTYVSVITLVAYVLVLALLAVVSVIDVRSRRVPNGLAAAIGLLWAVWRLVLGFAGKHMGLGFKAELLGPAPDVVVPPGFSIGGISLASGILGAVVLGGGLLVLTTVYEAITHKESFGGGDIKLMTVLGLFLGMERGVICLLAACVLSVVYVLGRALLQRLVRRSAMVASDSDASRRGLSKTAGGSSKPFLSGAIQGVASERDRDSLLAGTMPFAPFITLGALIAFVA</sequence>
<keyword evidence="2" id="KW-1133">Transmembrane helix</keyword>
<organism evidence="4 5">
    <name type="scientific">Adlercreutzia shanghongiae</name>
    <dbReference type="NCBI Taxonomy" id="3111773"/>
    <lineage>
        <taxon>Bacteria</taxon>
        <taxon>Bacillati</taxon>
        <taxon>Actinomycetota</taxon>
        <taxon>Coriobacteriia</taxon>
        <taxon>Eggerthellales</taxon>
        <taxon>Eggerthellaceae</taxon>
        <taxon>Adlercreutzia</taxon>
    </lineage>
</organism>
<dbReference type="GO" id="GO:0016787">
    <property type="term" value="F:hydrolase activity"/>
    <property type="evidence" value="ECO:0007669"/>
    <property type="project" value="UniProtKB-KW"/>
</dbReference>
<feature type="transmembrane region" description="Helical" evidence="2">
    <location>
        <begin position="123"/>
        <end position="152"/>
    </location>
</feature>
<feature type="transmembrane region" description="Helical" evidence="2">
    <location>
        <begin position="79"/>
        <end position="103"/>
    </location>
</feature>
<dbReference type="RefSeq" id="WP_326438213.1">
    <property type="nucleotide sequence ID" value="NZ_JAYMFH010000001.1"/>
</dbReference>
<dbReference type="InterPro" id="IPR050882">
    <property type="entry name" value="Prepilin_peptidase/N-MTase"/>
</dbReference>
<comment type="similarity">
    <text evidence="1">Belongs to the peptidase A24 family.</text>
</comment>
<dbReference type="Gene3D" id="1.20.120.1220">
    <property type="match status" value="1"/>
</dbReference>
<dbReference type="PANTHER" id="PTHR30487">
    <property type="entry name" value="TYPE 4 PREPILIN-LIKE PROTEINS LEADER PEPTIDE-PROCESSING ENZYME"/>
    <property type="match status" value="1"/>
</dbReference>
<gene>
    <name evidence="4" type="ORF">VJ920_00380</name>
</gene>
<protein>
    <submittedName>
        <fullName evidence="4">A24 family peptidase</fullName>
        <ecNumber evidence="4">3.4.23.-</ecNumber>
    </submittedName>
</protein>
<name>A0ABU6IVB2_9ACTN</name>
<evidence type="ECO:0000256" key="1">
    <source>
        <dbReference type="ARBA" id="ARBA00005801"/>
    </source>
</evidence>
<feature type="transmembrane region" description="Helical" evidence="2">
    <location>
        <begin position="6"/>
        <end position="25"/>
    </location>
</feature>
<evidence type="ECO:0000256" key="2">
    <source>
        <dbReference type="SAM" id="Phobius"/>
    </source>
</evidence>
<evidence type="ECO:0000313" key="5">
    <source>
        <dbReference type="Proteomes" id="UP001343724"/>
    </source>
</evidence>
<dbReference type="PANTHER" id="PTHR30487:SF0">
    <property type="entry name" value="PREPILIN LEADER PEPTIDASE_N-METHYLTRANSFERASE-RELATED"/>
    <property type="match status" value="1"/>
</dbReference>
<keyword evidence="2" id="KW-0812">Transmembrane</keyword>
<proteinExistence type="inferred from homology"/>
<evidence type="ECO:0000313" key="4">
    <source>
        <dbReference type="EMBL" id="MEC4293766.1"/>
    </source>
</evidence>
<keyword evidence="4" id="KW-0378">Hydrolase</keyword>
<evidence type="ECO:0000259" key="3">
    <source>
        <dbReference type="Pfam" id="PF01478"/>
    </source>
</evidence>
<dbReference type="Pfam" id="PF01478">
    <property type="entry name" value="Peptidase_A24"/>
    <property type="match status" value="1"/>
</dbReference>
<dbReference type="InterPro" id="IPR000045">
    <property type="entry name" value="Prepilin_IV_endopep_pep"/>
</dbReference>
<dbReference type="EC" id="3.4.23.-" evidence="4"/>